<dbReference type="Pfam" id="PF13527">
    <property type="entry name" value="Acetyltransf_9"/>
    <property type="match status" value="1"/>
</dbReference>
<gene>
    <name evidence="2" type="ORF">M5X09_03505</name>
</gene>
<dbReference type="InterPro" id="IPR000182">
    <property type="entry name" value="GNAT_dom"/>
</dbReference>
<dbReference type="CDD" id="cd04301">
    <property type="entry name" value="NAT_SF"/>
    <property type="match status" value="1"/>
</dbReference>
<keyword evidence="3" id="KW-1185">Reference proteome</keyword>
<protein>
    <submittedName>
        <fullName evidence="2">GNAT family N-acetyltransferase</fullName>
    </submittedName>
</protein>
<dbReference type="Proteomes" id="UP001207626">
    <property type="component" value="Unassembled WGS sequence"/>
</dbReference>
<dbReference type="RefSeq" id="WP_087433693.1">
    <property type="nucleotide sequence ID" value="NZ_JAMDLV010000020.1"/>
</dbReference>
<dbReference type="Gene3D" id="3.40.630.30">
    <property type="match status" value="1"/>
</dbReference>
<comment type="caution">
    <text evidence="2">The sequence shown here is derived from an EMBL/GenBank/DDBJ whole genome shotgun (WGS) entry which is preliminary data.</text>
</comment>
<dbReference type="PROSITE" id="PS51186">
    <property type="entry name" value="GNAT"/>
    <property type="match status" value="1"/>
</dbReference>
<dbReference type="EMBL" id="JAMDLW010000002">
    <property type="protein sequence ID" value="MCY9518744.1"/>
    <property type="molecule type" value="Genomic_DNA"/>
</dbReference>
<proteinExistence type="predicted"/>
<organism evidence="2 3">
    <name type="scientific">Paenibacillus apiarius</name>
    <dbReference type="NCBI Taxonomy" id="46240"/>
    <lineage>
        <taxon>Bacteria</taxon>
        <taxon>Bacillati</taxon>
        <taxon>Bacillota</taxon>
        <taxon>Bacilli</taxon>
        <taxon>Bacillales</taxon>
        <taxon>Paenibacillaceae</taxon>
        <taxon>Paenibacillus</taxon>
    </lineage>
</organism>
<evidence type="ECO:0000259" key="1">
    <source>
        <dbReference type="PROSITE" id="PS51186"/>
    </source>
</evidence>
<accession>A0ABT4DN31</accession>
<name>A0ABT4DN31_9BACL</name>
<evidence type="ECO:0000313" key="2">
    <source>
        <dbReference type="EMBL" id="MCY9518744.1"/>
    </source>
</evidence>
<sequence length="381" mass="42566">MYHIRMLQPLDYAGAVSLSDEVFRNDTQMSMEQGFPYLFSPIYSHSYGAFEEERLVAHMGLLPSKLRLNSVRLPVFSLGSVCTSPVARGNGVGTDLLHQVQRHADETGSVLMFISGGRSLYTRNRCYPFGQVAVYTVSPNDETAEANMALSERERAHVRELTALDCFAWHELAEQRQTAFDFSMWDLYGLEHAGAYASCVLMKPKVYVLERGGKLAAYAYALRPSAKQADGVPRILEYGGSGPDVALLMQLLLNKKKYAHLQIYVPWQDKSLHDALSAYPSQVQANDGTVFIPNAERLFRHLQSWWQERGALAAHMQALPLGDGKVQLGYPDAEPVQLEERDVVKLLFSPDADGLLPASWPSLDQLNITVPLPYTIGLHYI</sequence>
<reference evidence="2 3" key="1">
    <citation type="submission" date="2022-05" db="EMBL/GenBank/DDBJ databases">
        <title>Genome Sequencing of Bee-Associated Microbes.</title>
        <authorList>
            <person name="Dunlap C."/>
        </authorList>
    </citation>
    <scope>NUCLEOTIDE SEQUENCE [LARGE SCALE GENOMIC DNA]</scope>
    <source>
        <strain evidence="2 3">NRRL NRS-1438</strain>
    </source>
</reference>
<feature type="domain" description="N-acetyltransferase" evidence="1">
    <location>
        <begin position="2"/>
        <end position="157"/>
    </location>
</feature>
<dbReference type="SUPFAM" id="SSF55729">
    <property type="entry name" value="Acyl-CoA N-acyltransferases (Nat)"/>
    <property type="match status" value="1"/>
</dbReference>
<evidence type="ECO:0000313" key="3">
    <source>
        <dbReference type="Proteomes" id="UP001207626"/>
    </source>
</evidence>
<dbReference type="InterPro" id="IPR016181">
    <property type="entry name" value="Acyl_CoA_acyltransferase"/>
</dbReference>